<dbReference type="PANTHER" id="PTHR46268">
    <property type="entry name" value="STRESS RESPONSE PROTEIN NHAX"/>
    <property type="match status" value="1"/>
</dbReference>
<dbReference type="PANTHER" id="PTHR46268:SF6">
    <property type="entry name" value="UNIVERSAL STRESS PROTEIN UP12"/>
    <property type="match status" value="1"/>
</dbReference>
<dbReference type="EMBL" id="JAHQXE010000004">
    <property type="protein sequence ID" value="MBV0903052.1"/>
    <property type="molecule type" value="Genomic_DNA"/>
</dbReference>
<comment type="caution">
    <text evidence="3">The sequence shown here is derived from an EMBL/GenBank/DDBJ whole genome shotgun (WGS) entry which is preliminary data.</text>
</comment>
<dbReference type="Proteomes" id="UP001166304">
    <property type="component" value="Unassembled WGS sequence"/>
</dbReference>
<proteinExistence type="inferred from homology"/>
<dbReference type="PRINTS" id="PR01438">
    <property type="entry name" value="UNVRSLSTRESS"/>
</dbReference>
<comment type="similarity">
    <text evidence="1">Belongs to the universal stress protein A family.</text>
</comment>
<keyword evidence="4" id="KW-1185">Reference proteome</keyword>
<dbReference type="RefSeq" id="WP_162415131.1">
    <property type="nucleotide sequence ID" value="NZ_JAHQXE010000004.1"/>
</dbReference>
<dbReference type="CDD" id="cd00293">
    <property type="entry name" value="USP-like"/>
    <property type="match status" value="1"/>
</dbReference>
<dbReference type="InterPro" id="IPR014729">
    <property type="entry name" value="Rossmann-like_a/b/a_fold"/>
</dbReference>
<dbReference type="SUPFAM" id="SSF52402">
    <property type="entry name" value="Adenine nucleotide alpha hydrolases-like"/>
    <property type="match status" value="1"/>
</dbReference>
<feature type="domain" description="UspA" evidence="2">
    <location>
        <begin position="15"/>
        <end position="158"/>
    </location>
</feature>
<evidence type="ECO:0000259" key="2">
    <source>
        <dbReference type="Pfam" id="PF00582"/>
    </source>
</evidence>
<dbReference type="Pfam" id="PF00582">
    <property type="entry name" value="Usp"/>
    <property type="match status" value="1"/>
</dbReference>
<evidence type="ECO:0000313" key="3">
    <source>
        <dbReference type="EMBL" id="MBV0903052.1"/>
    </source>
</evidence>
<dbReference type="AlphaFoldDB" id="A0AA41GAA4"/>
<dbReference type="InterPro" id="IPR006016">
    <property type="entry name" value="UspA"/>
</dbReference>
<accession>A0AA41GAA4</accession>
<organism evidence="3 4">
    <name type="scientific">Haloarcula salina</name>
    <dbReference type="NCBI Taxonomy" id="1429914"/>
    <lineage>
        <taxon>Archaea</taxon>
        <taxon>Methanobacteriati</taxon>
        <taxon>Methanobacteriota</taxon>
        <taxon>Stenosarchaea group</taxon>
        <taxon>Halobacteria</taxon>
        <taxon>Halobacteriales</taxon>
        <taxon>Haloarculaceae</taxon>
        <taxon>Haloarcula</taxon>
    </lineage>
</organism>
<reference evidence="3" key="1">
    <citation type="submission" date="2021-06" db="EMBL/GenBank/DDBJ databases">
        <title>New haloarchaea isolates fom saline soil.</title>
        <authorList>
            <person name="Duran-Viseras A."/>
            <person name="Sanchez-Porro C.S."/>
            <person name="Ventosa A."/>
        </authorList>
    </citation>
    <scope>NUCLEOTIDE SEQUENCE</scope>
    <source>
        <strain evidence="3">JCM 18369</strain>
    </source>
</reference>
<protein>
    <submittedName>
        <fullName evidence="3">Universal stress protein</fullName>
    </submittedName>
</protein>
<dbReference type="InterPro" id="IPR006015">
    <property type="entry name" value="Universal_stress_UspA"/>
</dbReference>
<gene>
    <name evidence="3" type="ORF">KTS37_14755</name>
</gene>
<dbReference type="Gene3D" id="3.40.50.620">
    <property type="entry name" value="HUPs"/>
    <property type="match status" value="1"/>
</dbReference>
<evidence type="ECO:0000256" key="1">
    <source>
        <dbReference type="ARBA" id="ARBA00008791"/>
    </source>
</evidence>
<evidence type="ECO:0000313" key="4">
    <source>
        <dbReference type="Proteomes" id="UP001166304"/>
    </source>
</evidence>
<name>A0AA41GAA4_9EURY</name>
<sequence length="161" mass="16544">MSTDVPGSANAAGLETVLVGVGGRDDARVDALVDAIRAVAGPSDATVVIAHVFDTDSYRDAVERLLDTEGGDIGPDELAARMSVTREISDRLEADSIDCEPRATTGTSGEGVVSLAEDVDADLVIVGGRQRSPTGKAIFGSTAQEVMLNAPCPVTFVRAGD</sequence>